<dbReference type="EMBL" id="ML145393">
    <property type="protein sequence ID" value="TBU51116.1"/>
    <property type="molecule type" value="Genomic_DNA"/>
</dbReference>
<organism evidence="1 2">
    <name type="scientific">Dichomitus squalens</name>
    <dbReference type="NCBI Taxonomy" id="114155"/>
    <lineage>
        <taxon>Eukaryota</taxon>
        <taxon>Fungi</taxon>
        <taxon>Dikarya</taxon>
        <taxon>Basidiomycota</taxon>
        <taxon>Agaricomycotina</taxon>
        <taxon>Agaricomycetes</taxon>
        <taxon>Polyporales</taxon>
        <taxon>Polyporaceae</taxon>
        <taxon>Dichomitus</taxon>
    </lineage>
</organism>
<gene>
    <name evidence="1" type="ORF">BD310DRAFT_416483</name>
</gene>
<protein>
    <submittedName>
        <fullName evidence="1">Uncharacterized protein</fullName>
    </submittedName>
</protein>
<sequence>RTKFAEASVVIWTLYLFAGRSVAILGIPPALGPAAEVVLMQDSHVSPFLHSPHSQC</sequence>
<reference evidence="1 2" key="1">
    <citation type="submission" date="2019-01" db="EMBL/GenBank/DDBJ databases">
        <title>Draft genome sequences of three monokaryotic isolates of the white-rot basidiomycete fungus Dichomitus squalens.</title>
        <authorList>
            <consortium name="DOE Joint Genome Institute"/>
            <person name="Lopez S.C."/>
            <person name="Andreopoulos B."/>
            <person name="Pangilinan J."/>
            <person name="Lipzen A."/>
            <person name="Riley R."/>
            <person name="Ahrendt S."/>
            <person name="Ng V."/>
            <person name="Barry K."/>
            <person name="Daum C."/>
            <person name="Grigoriev I.V."/>
            <person name="Hilden K.S."/>
            <person name="Makela M.R."/>
            <person name="de Vries R.P."/>
        </authorList>
    </citation>
    <scope>NUCLEOTIDE SEQUENCE [LARGE SCALE GENOMIC DNA]</scope>
    <source>
        <strain evidence="1 2">CBS 464.89</strain>
    </source>
</reference>
<name>A0A4Q9PFM9_9APHY</name>
<dbReference type="AlphaFoldDB" id="A0A4Q9PFM9"/>
<evidence type="ECO:0000313" key="2">
    <source>
        <dbReference type="Proteomes" id="UP000292082"/>
    </source>
</evidence>
<accession>A0A4Q9PFM9</accession>
<proteinExistence type="predicted"/>
<keyword evidence="2" id="KW-1185">Reference proteome</keyword>
<evidence type="ECO:0000313" key="1">
    <source>
        <dbReference type="EMBL" id="TBU51116.1"/>
    </source>
</evidence>
<dbReference type="Proteomes" id="UP000292082">
    <property type="component" value="Unassembled WGS sequence"/>
</dbReference>
<feature type="non-terminal residue" evidence="1">
    <location>
        <position position="1"/>
    </location>
</feature>